<dbReference type="RefSeq" id="WP_270025583.1">
    <property type="nucleotide sequence ID" value="NZ_JAPDDP010000020.1"/>
</dbReference>
<evidence type="ECO:0000313" key="1">
    <source>
        <dbReference type="EMBL" id="MDA0181271.1"/>
    </source>
</evidence>
<evidence type="ECO:0000313" key="2">
    <source>
        <dbReference type="Proteomes" id="UP001147653"/>
    </source>
</evidence>
<dbReference type="Proteomes" id="UP001147653">
    <property type="component" value="Unassembled WGS sequence"/>
</dbReference>
<gene>
    <name evidence="1" type="ORF">OJ997_13270</name>
</gene>
<dbReference type="AlphaFoldDB" id="A0A9X3NC64"/>
<sequence length="83" mass="9718">MRPAQNSKPATYRCPFCEEHLPSMMEHVLIAPEGDTRRRRHAHTECALAERRAGRLPYRDEWLATQPERRGRLARLLGGRRAR</sequence>
<reference evidence="1" key="1">
    <citation type="submission" date="2022-10" db="EMBL/GenBank/DDBJ databases">
        <title>The WGS of Solirubrobacter phytolaccae KCTC 29190.</title>
        <authorList>
            <person name="Jiang Z."/>
        </authorList>
    </citation>
    <scope>NUCLEOTIDE SEQUENCE</scope>
    <source>
        <strain evidence="1">KCTC 29190</strain>
    </source>
</reference>
<proteinExistence type="predicted"/>
<comment type="caution">
    <text evidence="1">The sequence shown here is derived from an EMBL/GenBank/DDBJ whole genome shotgun (WGS) entry which is preliminary data.</text>
</comment>
<accession>A0A9X3NC64</accession>
<keyword evidence="2" id="KW-1185">Reference proteome</keyword>
<name>A0A9X3NC64_9ACTN</name>
<dbReference type="EMBL" id="JAPDDP010000020">
    <property type="protein sequence ID" value="MDA0181271.1"/>
    <property type="molecule type" value="Genomic_DNA"/>
</dbReference>
<protein>
    <submittedName>
        <fullName evidence="1">Uncharacterized protein</fullName>
    </submittedName>
</protein>
<organism evidence="1 2">
    <name type="scientific">Solirubrobacter phytolaccae</name>
    <dbReference type="NCBI Taxonomy" id="1404360"/>
    <lineage>
        <taxon>Bacteria</taxon>
        <taxon>Bacillati</taxon>
        <taxon>Actinomycetota</taxon>
        <taxon>Thermoleophilia</taxon>
        <taxon>Solirubrobacterales</taxon>
        <taxon>Solirubrobacteraceae</taxon>
        <taxon>Solirubrobacter</taxon>
    </lineage>
</organism>